<evidence type="ECO:0000313" key="12">
    <source>
        <dbReference type="Proteomes" id="UP000292346"/>
    </source>
</evidence>
<dbReference type="Pfam" id="PF00999">
    <property type="entry name" value="Na_H_Exchanger"/>
    <property type="match status" value="1"/>
</dbReference>
<evidence type="ECO:0000256" key="4">
    <source>
        <dbReference type="ARBA" id="ARBA00022692"/>
    </source>
</evidence>
<dbReference type="GO" id="GO:0015297">
    <property type="term" value="F:antiporter activity"/>
    <property type="evidence" value="ECO:0007669"/>
    <property type="project" value="UniProtKB-KW"/>
</dbReference>
<feature type="transmembrane region" description="Helical" evidence="9">
    <location>
        <begin position="407"/>
        <end position="429"/>
    </location>
</feature>
<protein>
    <submittedName>
        <fullName evidence="11">Sodium:proton antiporter</fullName>
    </submittedName>
</protein>
<feature type="transmembrane region" description="Helical" evidence="9">
    <location>
        <begin position="159"/>
        <end position="179"/>
    </location>
</feature>
<comment type="subcellular location">
    <subcellularLocation>
        <location evidence="1">Cell membrane</location>
        <topology evidence="1">Multi-pass membrane protein</topology>
    </subcellularLocation>
</comment>
<name>A0A4R0HDZ4_9ACTN</name>
<evidence type="ECO:0000256" key="9">
    <source>
        <dbReference type="SAM" id="Phobius"/>
    </source>
</evidence>
<comment type="caution">
    <text evidence="11">The sequence shown here is derived from an EMBL/GenBank/DDBJ whole genome shotgun (WGS) entry which is preliminary data.</text>
</comment>
<feature type="transmembrane region" description="Helical" evidence="9">
    <location>
        <begin position="349"/>
        <end position="372"/>
    </location>
</feature>
<keyword evidence="7 9" id="KW-0472">Membrane</keyword>
<evidence type="ECO:0000313" key="11">
    <source>
        <dbReference type="EMBL" id="TCC07814.1"/>
    </source>
</evidence>
<keyword evidence="6" id="KW-0406">Ion transport</keyword>
<evidence type="ECO:0000256" key="5">
    <source>
        <dbReference type="ARBA" id="ARBA00022989"/>
    </source>
</evidence>
<dbReference type="GO" id="GO:0005886">
    <property type="term" value="C:plasma membrane"/>
    <property type="evidence" value="ECO:0007669"/>
    <property type="project" value="UniProtKB-SubCell"/>
</dbReference>
<dbReference type="Proteomes" id="UP000292346">
    <property type="component" value="Unassembled WGS sequence"/>
</dbReference>
<sequence>MAHPQTVRFGVVTRRQRHPVRPPPSPHPTAGMICSSRTRWKPSRVDEALTRADCHGAGSRIHDGGGPVTEATFAVLALLVLAWAVTSDLLARANITGPLVFTIAGFVLGNPDWGPLQVHVEAPSVHVLAELTLAMLLFSDASRVNLSTLRRDINLPVRLLGIGLPLSVIVGSLLAAWLFDDFTWALAGFVGATLAPTDAALSAQVVNDERIPMRLRRALNVESGLNDGIVTPIVTFTLAVAAGQLGVAHEGDTSTKGGGALLELAVGLGVGLLIGLGSGKLLTYGSRHDWISTGAGRLGTFAAALSSFALAVAFSGNGFIAAFVAGIAFRAGLDEDVVDADTVIELPELVGEILAFAVWFLFGAALVPFFVHNFDLPLLAYAVLSLTVVRIVPVALALLGKGLDSRTVIFVGWFGPRGLASVVFALLAIEELGESALVERAVAAVALTVLLSVVLHGISAGPLGRRYVRLEQAEDGPGPGPRARRSPHQHLGATVPRRSDQP</sequence>
<proteinExistence type="predicted"/>
<accession>A0A4R0HDZ4</accession>
<reference evidence="11 12" key="1">
    <citation type="submission" date="2019-02" db="EMBL/GenBank/DDBJ databases">
        <title>Kribbella capetownensis sp. nov. and Kribbella speibonae sp. nov., isolated from soil.</title>
        <authorList>
            <person name="Curtis S.M."/>
            <person name="Norton I."/>
            <person name="Everest G.J."/>
            <person name="Meyers P.R."/>
        </authorList>
    </citation>
    <scope>NUCLEOTIDE SEQUENCE [LARGE SCALE GENOMIC DNA]</scope>
    <source>
        <strain evidence="11 12">KCTC 29219</strain>
    </source>
</reference>
<gene>
    <name evidence="11" type="ORF">E0H45_17865</name>
</gene>
<feature type="transmembrane region" description="Helical" evidence="9">
    <location>
        <begin position="378"/>
        <end position="400"/>
    </location>
</feature>
<feature type="region of interest" description="Disordered" evidence="8">
    <location>
        <begin position="1"/>
        <end position="31"/>
    </location>
</feature>
<evidence type="ECO:0000256" key="3">
    <source>
        <dbReference type="ARBA" id="ARBA00022449"/>
    </source>
</evidence>
<evidence type="ECO:0000259" key="10">
    <source>
        <dbReference type="Pfam" id="PF00999"/>
    </source>
</evidence>
<keyword evidence="5 9" id="KW-1133">Transmembrane helix</keyword>
<feature type="domain" description="Cation/H+ exchanger transmembrane" evidence="10">
    <location>
        <begin position="84"/>
        <end position="463"/>
    </location>
</feature>
<dbReference type="EMBL" id="SJJZ01000002">
    <property type="protein sequence ID" value="TCC07814.1"/>
    <property type="molecule type" value="Genomic_DNA"/>
</dbReference>
<feature type="transmembrane region" description="Helical" evidence="9">
    <location>
        <begin position="441"/>
        <end position="463"/>
    </location>
</feature>
<feature type="transmembrane region" description="Helical" evidence="9">
    <location>
        <begin position="229"/>
        <end position="248"/>
    </location>
</feature>
<dbReference type="PANTHER" id="PTHR32507">
    <property type="entry name" value="NA(+)/H(+) ANTIPORTER 1"/>
    <property type="match status" value="1"/>
</dbReference>
<keyword evidence="12" id="KW-1185">Reference proteome</keyword>
<keyword evidence="2" id="KW-0813">Transport</keyword>
<evidence type="ECO:0000256" key="6">
    <source>
        <dbReference type="ARBA" id="ARBA00023065"/>
    </source>
</evidence>
<dbReference type="AlphaFoldDB" id="A0A4R0HDZ4"/>
<keyword evidence="3" id="KW-0050">Antiport</keyword>
<dbReference type="OrthoDB" id="4174405at2"/>
<evidence type="ECO:0000256" key="1">
    <source>
        <dbReference type="ARBA" id="ARBA00004651"/>
    </source>
</evidence>
<organism evidence="11 12">
    <name type="scientific">Kribbella soli</name>
    <dbReference type="NCBI Taxonomy" id="1124743"/>
    <lineage>
        <taxon>Bacteria</taxon>
        <taxon>Bacillati</taxon>
        <taxon>Actinomycetota</taxon>
        <taxon>Actinomycetes</taxon>
        <taxon>Propionibacteriales</taxon>
        <taxon>Kribbellaceae</taxon>
        <taxon>Kribbella</taxon>
    </lineage>
</organism>
<dbReference type="GO" id="GO:1902600">
    <property type="term" value="P:proton transmembrane transport"/>
    <property type="evidence" value="ECO:0007669"/>
    <property type="project" value="InterPro"/>
</dbReference>
<dbReference type="PANTHER" id="PTHR32507:SF8">
    <property type="entry name" value="CNH1P"/>
    <property type="match status" value="1"/>
</dbReference>
<feature type="region of interest" description="Disordered" evidence="8">
    <location>
        <begin position="472"/>
        <end position="502"/>
    </location>
</feature>
<feature type="transmembrane region" description="Helical" evidence="9">
    <location>
        <begin position="260"/>
        <end position="281"/>
    </location>
</feature>
<evidence type="ECO:0000256" key="8">
    <source>
        <dbReference type="SAM" id="MobiDB-lite"/>
    </source>
</evidence>
<evidence type="ECO:0000256" key="7">
    <source>
        <dbReference type="ARBA" id="ARBA00023136"/>
    </source>
</evidence>
<feature type="transmembrane region" description="Helical" evidence="9">
    <location>
        <begin position="301"/>
        <end position="329"/>
    </location>
</feature>
<dbReference type="InterPro" id="IPR006153">
    <property type="entry name" value="Cation/H_exchanger_TM"/>
</dbReference>
<evidence type="ECO:0000256" key="2">
    <source>
        <dbReference type="ARBA" id="ARBA00022448"/>
    </source>
</evidence>
<keyword evidence="4 9" id="KW-0812">Transmembrane</keyword>